<dbReference type="InterPro" id="IPR016166">
    <property type="entry name" value="FAD-bd_PCMH"/>
</dbReference>
<keyword evidence="2" id="KW-0285">Flavoprotein</keyword>
<evidence type="ECO:0000256" key="1">
    <source>
        <dbReference type="ARBA" id="ARBA00005466"/>
    </source>
</evidence>
<feature type="region of interest" description="Disordered" evidence="5">
    <location>
        <begin position="1123"/>
        <end position="1235"/>
    </location>
</feature>
<feature type="compositionally biased region" description="Basic and acidic residues" evidence="5">
    <location>
        <begin position="1123"/>
        <end position="1153"/>
    </location>
</feature>
<gene>
    <name evidence="8" type="ORF">PMIN01_00081</name>
</gene>
<sequence length="1235" mass="137601">MLFLLFLSFLLTFARTALADTCSSVEALRYIDVARSLDLAYIKEQTQYWSTSCSALLPSCIIFPKSAEEVSTVVKVLANTTERFAVKSGGHNPNNGFSSVQGGPLIVMEHLDQANVNQDTGIIDVGPGNRLDGIAAKLQGSGWTFVGGRIGNTGVGGLVLGGGLSYMSAQYGWAASQVLEYEIVFANGTIGHVNKDNYPDLFKALKGGGNNFGVVTNYRLQGQRQGNVWGGNLVYLRTPAKDKKLLKAVRDFTEYNDDPKAAVIVTAERTNVNIVDSWIIFLFYDGPSPPAGKFDNFTDVNPVLDTTRTRTYADLMALSNWVVLKGEVVDIATETIPIPSAEDEVKVMENLHNHWRNITDTTLLEVGIVASIAWQPFPRAIAREARARSPDLIDADDSVDQIIIEMNYAFTLQSSYDKMANTMEATYGGVRERVLGWQEDGTLQESYNPVFMNYGFFRQDYFGRLKPENRALAKRVQEQVDPDGLFRTRTGGWRPGSELEMALDLVEGPWKLTPICIVHRFQGFACDDIQWIIRYLWQLCFQDGAKELTWKEVVGALKTVVLEDKNGPRKWTREALIEAQSSKIYTAMRNKRPDSSAVKTTKQTPAKHIEQTESRNSSHDLAVLSSSPAQGPRGARGTIDSPLSSGSPAEPSPAFAASPTVQPRSIPIKEVSQLSHIPPAKPAPLDRRDGPVVSVKSETTSPDVSSSERNQNSSGDPTAPIELENETRSRPAAIREELESRNPISTATLSYILARFGLAQSKVSFATQSVRVLDMHDLIWSSVGQSAGHEASEKFLPVSDREILTWTPSDLDRDGIKTFVLPFTCQSEVPSAFYVLEDSVCHAYLTTTAQENTVLTQTLPEKLVRAVAGLEGAKAWKIDLLKIHDCYDRSYKDHPRKEECGLRALAICLEYACPEANVPDAGEEYPCWNLQEGPLTMDTSFFRAVHATAFHESAGARILNDWPQGNWLPQELEPTPVRDKSMHPHYVGAMIAREAKARAKRRQSRLARVRQYDIRILRTWVRCAQQKFVDVEKTLMAKRNEIRTKADADSRLLEQKTKWNATELDLLQVQEHAVQDALKFHDQLLATLEAGEGYTQMMNFEAEHDVEKAKDFLRRELRMAKAKVEEDKAKRAEEKRRIAEQQARIEQEEKRAEEEFEGDLLDIDGSSRESSPASTSGRLDVTHRVRDDDSLSEEDSIALLEKFQKAGLLPNRPTSDAMLSQASRSTSSSVQVKLP</sequence>
<evidence type="ECO:0000256" key="5">
    <source>
        <dbReference type="SAM" id="MobiDB-lite"/>
    </source>
</evidence>
<evidence type="ECO:0000256" key="4">
    <source>
        <dbReference type="ARBA" id="ARBA00023002"/>
    </source>
</evidence>
<dbReference type="OrthoDB" id="2151789at2759"/>
<dbReference type="EMBL" id="WJXW01000001">
    <property type="protein sequence ID" value="KAF9740542.1"/>
    <property type="molecule type" value="Genomic_DNA"/>
</dbReference>
<feature type="compositionally biased region" description="Basic and acidic residues" evidence="5">
    <location>
        <begin position="607"/>
        <end position="618"/>
    </location>
</feature>
<dbReference type="SUPFAM" id="SSF56176">
    <property type="entry name" value="FAD-binding/transporter-associated domain-like"/>
    <property type="match status" value="1"/>
</dbReference>
<dbReference type="PANTHER" id="PTHR42973">
    <property type="entry name" value="BINDING OXIDOREDUCTASE, PUTATIVE (AFU_ORTHOLOGUE AFUA_1G17690)-RELATED"/>
    <property type="match status" value="1"/>
</dbReference>
<evidence type="ECO:0000256" key="3">
    <source>
        <dbReference type="ARBA" id="ARBA00022827"/>
    </source>
</evidence>
<dbReference type="InterPro" id="IPR016169">
    <property type="entry name" value="FAD-bd_PCMH_sub2"/>
</dbReference>
<evidence type="ECO:0000256" key="6">
    <source>
        <dbReference type="SAM" id="SignalP"/>
    </source>
</evidence>
<feature type="compositionally biased region" description="Polar residues" evidence="5">
    <location>
        <begin position="1168"/>
        <end position="1177"/>
    </location>
</feature>
<dbReference type="PANTHER" id="PTHR42973:SF13">
    <property type="entry name" value="FAD-BINDING PCMH-TYPE DOMAIN-CONTAINING PROTEIN"/>
    <property type="match status" value="1"/>
</dbReference>
<accession>A0A9P6KVK9</accession>
<dbReference type="GO" id="GO:0016491">
    <property type="term" value="F:oxidoreductase activity"/>
    <property type="evidence" value="ECO:0007669"/>
    <property type="project" value="UniProtKB-KW"/>
</dbReference>
<keyword evidence="3" id="KW-0274">FAD</keyword>
<keyword evidence="6" id="KW-0732">Signal</keyword>
<evidence type="ECO:0000259" key="7">
    <source>
        <dbReference type="PROSITE" id="PS51387"/>
    </source>
</evidence>
<feature type="compositionally biased region" description="Low complexity" evidence="5">
    <location>
        <begin position="641"/>
        <end position="659"/>
    </location>
</feature>
<feature type="domain" description="FAD-binding PCMH-type" evidence="7">
    <location>
        <begin position="54"/>
        <end position="225"/>
    </location>
</feature>
<proteinExistence type="inferred from homology"/>
<dbReference type="Gene3D" id="3.30.465.10">
    <property type="match status" value="1"/>
</dbReference>
<feature type="compositionally biased region" description="Basic and acidic residues" evidence="5">
    <location>
        <begin position="1180"/>
        <end position="1189"/>
    </location>
</feature>
<feature type="chain" id="PRO_5040199602" evidence="6">
    <location>
        <begin position="20"/>
        <end position="1235"/>
    </location>
</feature>
<dbReference type="PROSITE" id="PS51387">
    <property type="entry name" value="FAD_PCMH"/>
    <property type="match status" value="1"/>
</dbReference>
<reference evidence="8" key="1">
    <citation type="journal article" date="2020" name="Mol. Plant Microbe Interact.">
        <title>Genome Sequence of the Biocontrol Agent Coniothyrium minitans strain Conio (IMI 134523).</title>
        <authorList>
            <person name="Patel D."/>
            <person name="Shittu T.A."/>
            <person name="Baroncelli R."/>
            <person name="Muthumeenakshi S."/>
            <person name="Osborne T.H."/>
            <person name="Janganan T.K."/>
            <person name="Sreenivasaprasad S."/>
        </authorList>
    </citation>
    <scope>NUCLEOTIDE SEQUENCE</scope>
    <source>
        <strain evidence="8">Conio</strain>
    </source>
</reference>
<dbReference type="InterPro" id="IPR036318">
    <property type="entry name" value="FAD-bd_PCMH-like_sf"/>
</dbReference>
<feature type="compositionally biased region" description="Low complexity" evidence="5">
    <location>
        <begin position="1220"/>
        <end position="1229"/>
    </location>
</feature>
<organism evidence="8 9">
    <name type="scientific">Paraphaeosphaeria minitans</name>
    <dbReference type="NCBI Taxonomy" id="565426"/>
    <lineage>
        <taxon>Eukaryota</taxon>
        <taxon>Fungi</taxon>
        <taxon>Dikarya</taxon>
        <taxon>Ascomycota</taxon>
        <taxon>Pezizomycotina</taxon>
        <taxon>Dothideomycetes</taxon>
        <taxon>Pleosporomycetidae</taxon>
        <taxon>Pleosporales</taxon>
        <taxon>Massarineae</taxon>
        <taxon>Didymosphaeriaceae</taxon>
        <taxon>Paraphaeosphaeria</taxon>
    </lineage>
</organism>
<dbReference type="Proteomes" id="UP000756921">
    <property type="component" value="Unassembled WGS sequence"/>
</dbReference>
<comment type="similarity">
    <text evidence="1">Belongs to the oxygen-dependent FAD-linked oxidoreductase family.</text>
</comment>
<dbReference type="InterPro" id="IPR050416">
    <property type="entry name" value="FAD-linked_Oxidoreductase"/>
</dbReference>
<keyword evidence="9" id="KW-1185">Reference proteome</keyword>
<feature type="region of interest" description="Disordered" evidence="5">
    <location>
        <begin position="588"/>
        <end position="729"/>
    </location>
</feature>
<evidence type="ECO:0000313" key="9">
    <source>
        <dbReference type="Proteomes" id="UP000756921"/>
    </source>
</evidence>
<dbReference type="GO" id="GO:0071949">
    <property type="term" value="F:FAD binding"/>
    <property type="evidence" value="ECO:0007669"/>
    <property type="project" value="InterPro"/>
</dbReference>
<dbReference type="InterPro" id="IPR006094">
    <property type="entry name" value="Oxid_FAD_bind_N"/>
</dbReference>
<dbReference type="Pfam" id="PF01565">
    <property type="entry name" value="FAD_binding_4"/>
    <property type="match status" value="1"/>
</dbReference>
<feature type="compositionally biased region" description="Polar residues" evidence="5">
    <location>
        <begin position="696"/>
        <end position="716"/>
    </location>
</feature>
<comment type="caution">
    <text evidence="8">The sequence shown here is derived from an EMBL/GenBank/DDBJ whole genome shotgun (WGS) entry which is preliminary data.</text>
</comment>
<dbReference type="AlphaFoldDB" id="A0A9P6KVK9"/>
<keyword evidence="4" id="KW-0560">Oxidoreductase</keyword>
<evidence type="ECO:0000313" key="8">
    <source>
        <dbReference type="EMBL" id="KAF9740542.1"/>
    </source>
</evidence>
<name>A0A9P6KVK9_9PLEO</name>
<evidence type="ECO:0000256" key="2">
    <source>
        <dbReference type="ARBA" id="ARBA00022630"/>
    </source>
</evidence>
<feature type="signal peptide" evidence="6">
    <location>
        <begin position="1"/>
        <end position="19"/>
    </location>
</feature>
<protein>
    <submittedName>
        <fullName evidence="8">FAD binding domain-containing protein</fullName>
    </submittedName>
</protein>